<dbReference type="InterPro" id="IPR008258">
    <property type="entry name" value="Transglycosylase_SLT_dom_1"/>
</dbReference>
<keyword evidence="8" id="KW-1185">Reference proteome</keyword>
<reference evidence="7 8" key="1">
    <citation type="submission" date="2017-04" db="EMBL/GenBank/DDBJ databases">
        <authorList>
            <person name="Afonso C.L."/>
            <person name="Miller P.J."/>
            <person name="Scott M.A."/>
            <person name="Spackman E."/>
            <person name="Goraichik I."/>
            <person name="Dimitrov K.M."/>
            <person name="Suarez D.L."/>
            <person name="Swayne D.E."/>
        </authorList>
    </citation>
    <scope>NUCLEOTIDE SEQUENCE [LARGE SCALE GENOMIC DNA]</scope>
    <source>
        <strain evidence="7 8">CGMCC 1.10972</strain>
    </source>
</reference>
<comment type="similarity">
    <text evidence="2">Belongs to the virb1 family.</text>
</comment>
<dbReference type="STRING" id="937218.SAMN06297251_11133"/>
<dbReference type="Gene3D" id="3.30.70.1070">
    <property type="entry name" value="Sporulation related repeat"/>
    <property type="match status" value="1"/>
</dbReference>
<feature type="region of interest" description="Disordered" evidence="3">
    <location>
        <begin position="31"/>
        <end position="93"/>
    </location>
</feature>
<dbReference type="Proteomes" id="UP000192656">
    <property type="component" value="Unassembled WGS sequence"/>
</dbReference>
<dbReference type="EMBL" id="FWXR01000011">
    <property type="protein sequence ID" value="SMC87758.1"/>
    <property type="molecule type" value="Genomic_DNA"/>
</dbReference>
<protein>
    <submittedName>
        <fullName evidence="7">Sporulation related domain-containing protein</fullName>
    </submittedName>
</protein>
<dbReference type="InterPro" id="IPR023346">
    <property type="entry name" value="Lysozyme-like_dom_sf"/>
</dbReference>
<accession>A0A1W2CSW3</accession>
<evidence type="ECO:0000256" key="2">
    <source>
        <dbReference type="ARBA" id="ARBA00009387"/>
    </source>
</evidence>
<evidence type="ECO:0000256" key="4">
    <source>
        <dbReference type="SAM" id="SignalP"/>
    </source>
</evidence>
<evidence type="ECO:0000259" key="6">
    <source>
        <dbReference type="Pfam" id="PF05036"/>
    </source>
</evidence>
<evidence type="ECO:0000313" key="7">
    <source>
        <dbReference type="EMBL" id="SMC87758.1"/>
    </source>
</evidence>
<feature type="chain" id="PRO_5010694329" evidence="4">
    <location>
        <begin position="27"/>
        <end position="347"/>
    </location>
</feature>
<evidence type="ECO:0000256" key="1">
    <source>
        <dbReference type="ARBA" id="ARBA00007734"/>
    </source>
</evidence>
<dbReference type="CDD" id="cd00254">
    <property type="entry name" value="LT-like"/>
    <property type="match status" value="1"/>
</dbReference>
<feature type="signal peptide" evidence="4">
    <location>
        <begin position="1"/>
        <end position="26"/>
    </location>
</feature>
<dbReference type="SUPFAM" id="SSF53955">
    <property type="entry name" value="Lysozyme-like"/>
    <property type="match status" value="1"/>
</dbReference>
<evidence type="ECO:0000313" key="8">
    <source>
        <dbReference type="Proteomes" id="UP000192656"/>
    </source>
</evidence>
<dbReference type="GO" id="GO:0042834">
    <property type="term" value="F:peptidoglycan binding"/>
    <property type="evidence" value="ECO:0007669"/>
    <property type="project" value="InterPro"/>
</dbReference>
<dbReference type="Pfam" id="PF05036">
    <property type="entry name" value="SPOR"/>
    <property type="match status" value="1"/>
</dbReference>
<gene>
    <name evidence="7" type="ORF">SAMN06297251_11133</name>
</gene>
<dbReference type="RefSeq" id="WP_084410466.1">
    <property type="nucleotide sequence ID" value="NZ_FWXR01000011.1"/>
</dbReference>
<sequence length="347" mass="37475">MAVSPRTITIAVLLALAQTLATGAAAQDKAAAARAPAESAVSADKSEAREDEAPEDKASETTTEASSTQKDPPPSAAEAANGQDEATKPPTAAEICSVIRDSADRVKMDRDFFARLIWKESRFDVKAVSPVGARGIAQFMPYTAKERGLANPYDYEEAIRHSALYLRDLKAELGNWGLAAAAYNGGINRVKGWMAETSTRGLPYETVEYVNAITFRPVEWFTETGREVEPRPLDKDLSFDQSCARLPIMKTRAVFASLDGSESVPMKPWGVQVAGHANRSVAVKMFSRVRSAYGSVIGGKDPLVIRSRNASRQRIYAVRIGADSRSEADGLCGRLRKAGGSCIVMKN</sequence>
<name>A0A1W2CSW3_9HYPH</name>
<feature type="compositionally biased region" description="Low complexity" evidence="3">
    <location>
        <begin position="31"/>
        <end position="43"/>
    </location>
</feature>
<dbReference type="Pfam" id="PF01464">
    <property type="entry name" value="SLT"/>
    <property type="match status" value="1"/>
</dbReference>
<organism evidence="7 8">
    <name type="scientific">Fulvimarina manganoxydans</name>
    <dbReference type="NCBI Taxonomy" id="937218"/>
    <lineage>
        <taxon>Bacteria</taxon>
        <taxon>Pseudomonadati</taxon>
        <taxon>Pseudomonadota</taxon>
        <taxon>Alphaproteobacteria</taxon>
        <taxon>Hyphomicrobiales</taxon>
        <taxon>Aurantimonadaceae</taxon>
        <taxon>Fulvimarina</taxon>
    </lineage>
</organism>
<dbReference type="PANTHER" id="PTHR37423">
    <property type="entry name" value="SOLUBLE LYTIC MUREIN TRANSGLYCOSYLASE-RELATED"/>
    <property type="match status" value="1"/>
</dbReference>
<dbReference type="InterPro" id="IPR007730">
    <property type="entry name" value="SPOR-like_dom"/>
</dbReference>
<comment type="similarity">
    <text evidence="1">Belongs to the transglycosylase Slt family.</text>
</comment>
<dbReference type="OrthoDB" id="9801695at2"/>
<evidence type="ECO:0000256" key="3">
    <source>
        <dbReference type="SAM" id="MobiDB-lite"/>
    </source>
</evidence>
<proteinExistence type="inferred from homology"/>
<evidence type="ECO:0000259" key="5">
    <source>
        <dbReference type="Pfam" id="PF01464"/>
    </source>
</evidence>
<dbReference type="InterPro" id="IPR036680">
    <property type="entry name" value="SPOR-like_sf"/>
</dbReference>
<keyword evidence="4" id="KW-0732">Signal</keyword>
<dbReference type="Gene3D" id="1.10.530.10">
    <property type="match status" value="1"/>
</dbReference>
<dbReference type="AlphaFoldDB" id="A0A1W2CSW3"/>
<dbReference type="PANTHER" id="PTHR37423:SF2">
    <property type="entry name" value="MEMBRANE-BOUND LYTIC MUREIN TRANSGLYCOSYLASE C"/>
    <property type="match status" value="1"/>
</dbReference>
<feature type="domain" description="Transglycosylase SLT" evidence="5">
    <location>
        <begin position="99"/>
        <end position="199"/>
    </location>
</feature>
<feature type="domain" description="SPOR" evidence="6">
    <location>
        <begin position="267"/>
        <end position="346"/>
    </location>
</feature>